<evidence type="ECO:0000256" key="1">
    <source>
        <dbReference type="RuleBase" id="RU364150"/>
    </source>
</evidence>
<sequence>MNSYPADPYSQPQSSQVVLYGVVSAAPDSALAMSAAARHPLSHLLPAGSIPDLASDREFAASLAPADDEAYAIRSKSSASVGLSGLFLYLTAMCGPPMPVYEHVVTCTSAVEKAVPRLTRQFQQPPAPEGSGSDPRTRWPALPAGPGMYDTAVLRLRAAIAPPQGFFQAPVGDSSGPGRSPETAELDEGPPFAEDVQPESPFAQAGPGPGSRPAPPSPPAVHNPFGLPREDMTPADAAANELACLREVARAAAAARGSNSCTRDYTYAFGFGRAGPGGLVYRRPMDTPASRALQRRNLIRLFALERMPHRAAAARALEARARALGAPAPGLSLLPRQYDIWYFGNLDPVLSAARRNKLHPSGYDSGLGERADVRPCSRISVAAGSCAWSTVEALGYIPTYEYVRRGVRFVNHSTVITISQTFELERQHDITSQQIIAPPNGLPLPGTDQSSPPEHLYVNITMSDRNSMNQR</sequence>
<organism evidence="3">
    <name type="scientific">Fonticula alba</name>
    <name type="common">Slime mold</name>
    <dbReference type="NCBI Taxonomy" id="691883"/>
    <lineage>
        <taxon>Eukaryota</taxon>
        <taxon>Rotosphaerida</taxon>
        <taxon>Fonticulaceae</taxon>
        <taxon>Fonticula</taxon>
    </lineage>
</organism>
<name>A0A058Z1F3_FONAL</name>
<comment type="subunit">
    <text evidence="1">Component of the Mediator complex.</text>
</comment>
<keyword evidence="1" id="KW-0010">Activator</keyword>
<evidence type="ECO:0000313" key="4">
    <source>
        <dbReference type="Proteomes" id="UP000030693"/>
    </source>
</evidence>
<feature type="region of interest" description="Disordered" evidence="2">
    <location>
        <begin position="165"/>
        <end position="232"/>
    </location>
</feature>
<comment type="function">
    <text evidence="1">Component of the Mediator complex, a coactivator involved in the regulated transcription of nearly all RNA polymerase II-dependent genes. Mediator functions as a bridge to convey information from gene-specific regulatory proteins to the basal RNA polymerase II transcription machinery. Mediator is recruited to promoters by direct interactions with regulatory proteins and serves as a scaffold for the assembly of a functional preinitiation complex with RNA polymerase II and the general transcription factors.</text>
</comment>
<dbReference type="GeneID" id="20530436"/>
<dbReference type="Proteomes" id="UP000030693">
    <property type="component" value="Unassembled WGS sequence"/>
</dbReference>
<reference evidence="3" key="1">
    <citation type="submission" date="2013-04" db="EMBL/GenBank/DDBJ databases">
        <title>The Genome Sequence of Fonticula alba ATCC 38817.</title>
        <authorList>
            <consortium name="The Broad Institute Genomics Platform"/>
            <person name="Russ C."/>
            <person name="Cuomo C."/>
            <person name="Burger G."/>
            <person name="Gray M.W."/>
            <person name="Holland P.W.H."/>
            <person name="King N."/>
            <person name="Lang F.B.F."/>
            <person name="Roger A.J."/>
            <person name="Ruiz-Trillo I."/>
            <person name="Brown M."/>
            <person name="Walker B."/>
            <person name="Young S."/>
            <person name="Zeng Q."/>
            <person name="Gargeya S."/>
            <person name="Fitzgerald M."/>
            <person name="Haas B."/>
            <person name="Abouelleil A."/>
            <person name="Allen A.W."/>
            <person name="Alvarado L."/>
            <person name="Arachchi H.M."/>
            <person name="Berlin A.M."/>
            <person name="Chapman S.B."/>
            <person name="Gainer-Dewar J."/>
            <person name="Goldberg J."/>
            <person name="Griggs A."/>
            <person name="Gujja S."/>
            <person name="Hansen M."/>
            <person name="Howarth C."/>
            <person name="Imamovic A."/>
            <person name="Ireland A."/>
            <person name="Larimer J."/>
            <person name="McCowan C."/>
            <person name="Murphy C."/>
            <person name="Pearson M."/>
            <person name="Poon T.W."/>
            <person name="Priest M."/>
            <person name="Roberts A."/>
            <person name="Saif S."/>
            <person name="Shea T."/>
            <person name="Sisk P."/>
            <person name="Sykes S."/>
            <person name="Wortman J."/>
            <person name="Nusbaum C."/>
            <person name="Birren B."/>
        </authorList>
    </citation>
    <scope>NUCLEOTIDE SEQUENCE [LARGE SCALE GENOMIC DNA]</scope>
    <source>
        <strain evidence="3">ATCC 38817</strain>
    </source>
</reference>
<dbReference type="GO" id="GO:0003712">
    <property type="term" value="F:transcription coregulator activity"/>
    <property type="evidence" value="ECO:0007669"/>
    <property type="project" value="InterPro"/>
</dbReference>
<protein>
    <recommendedName>
        <fullName evidence="1">Mediator of RNA polymerase II transcription subunit 18</fullName>
    </recommendedName>
    <alternativeName>
        <fullName evidence="1">Mediator complex subunit 18</fullName>
    </alternativeName>
</protein>
<dbReference type="Gene3D" id="2.40.320.10">
    <property type="entry name" value="Hypothetical Protein Pfu-838710-001"/>
    <property type="match status" value="1"/>
</dbReference>
<accession>A0A058Z1F3</accession>
<proteinExistence type="inferred from homology"/>
<comment type="similarity">
    <text evidence="1">Belongs to the Mediator complex subunit 18 family.</text>
</comment>
<keyword evidence="1" id="KW-0805">Transcription regulation</keyword>
<comment type="subcellular location">
    <subcellularLocation>
        <location evidence="1">Nucleus</location>
    </subcellularLocation>
</comment>
<evidence type="ECO:0000313" key="3">
    <source>
        <dbReference type="EMBL" id="KCV67768.1"/>
    </source>
</evidence>
<dbReference type="EMBL" id="KB932213">
    <property type="protein sequence ID" value="KCV67768.1"/>
    <property type="molecule type" value="Genomic_DNA"/>
</dbReference>
<dbReference type="GO" id="GO:0006357">
    <property type="term" value="P:regulation of transcription by RNA polymerase II"/>
    <property type="evidence" value="ECO:0007669"/>
    <property type="project" value="InterPro"/>
</dbReference>
<evidence type="ECO:0000256" key="2">
    <source>
        <dbReference type="SAM" id="MobiDB-lite"/>
    </source>
</evidence>
<keyword evidence="1" id="KW-0804">Transcription</keyword>
<dbReference type="Pfam" id="PF09637">
    <property type="entry name" value="Med18"/>
    <property type="match status" value="1"/>
</dbReference>
<dbReference type="AlphaFoldDB" id="A0A058Z1F3"/>
<feature type="region of interest" description="Disordered" evidence="2">
    <location>
        <begin position="118"/>
        <end position="144"/>
    </location>
</feature>
<dbReference type="InterPro" id="IPR019095">
    <property type="entry name" value="Mediator_Med18"/>
</dbReference>
<keyword evidence="4" id="KW-1185">Reference proteome</keyword>
<dbReference type="RefSeq" id="XP_009497799.1">
    <property type="nucleotide sequence ID" value="XM_009499524.1"/>
</dbReference>
<feature type="compositionally biased region" description="Pro residues" evidence="2">
    <location>
        <begin position="210"/>
        <end position="221"/>
    </location>
</feature>
<keyword evidence="1" id="KW-0539">Nucleus</keyword>
<gene>
    <name evidence="1" type="primary">MED18</name>
    <name evidence="3" type="ORF">H696_05711</name>
</gene>
<dbReference type="GO" id="GO:0016592">
    <property type="term" value="C:mediator complex"/>
    <property type="evidence" value="ECO:0007669"/>
    <property type="project" value="InterPro"/>
</dbReference>